<keyword evidence="2" id="KW-1185">Reference proteome</keyword>
<proteinExistence type="predicted"/>
<accession>A0A8J5K5N1</accession>
<dbReference type="AlphaFoldDB" id="A0A8J5K5N1"/>
<name>A0A8J5K5N1_HOMAM</name>
<evidence type="ECO:0000313" key="2">
    <source>
        <dbReference type="Proteomes" id="UP000747542"/>
    </source>
</evidence>
<dbReference type="EMBL" id="JAHLQT010014926">
    <property type="protein sequence ID" value="KAG7169936.1"/>
    <property type="molecule type" value="Genomic_DNA"/>
</dbReference>
<dbReference type="PANTHER" id="PTHR33198">
    <property type="entry name" value="ANK_REP_REGION DOMAIN-CONTAINING PROTEIN-RELATED"/>
    <property type="match status" value="1"/>
</dbReference>
<evidence type="ECO:0000313" key="1">
    <source>
        <dbReference type="EMBL" id="KAG7169936.1"/>
    </source>
</evidence>
<reference evidence="1" key="1">
    <citation type="journal article" date="2021" name="Sci. Adv.">
        <title>The American lobster genome reveals insights on longevity, neural, and immune adaptations.</title>
        <authorList>
            <person name="Polinski J.M."/>
            <person name="Zimin A.V."/>
            <person name="Clark K.F."/>
            <person name="Kohn A.B."/>
            <person name="Sadowski N."/>
            <person name="Timp W."/>
            <person name="Ptitsyn A."/>
            <person name="Khanna P."/>
            <person name="Romanova D.Y."/>
            <person name="Williams P."/>
            <person name="Greenwood S.J."/>
            <person name="Moroz L.L."/>
            <person name="Walt D.R."/>
            <person name="Bodnar A.G."/>
        </authorList>
    </citation>
    <scope>NUCLEOTIDE SEQUENCE</scope>
    <source>
        <strain evidence="1">GMGI-L3</strain>
    </source>
</reference>
<sequence length="95" mass="11213">MEAYLRGQRNVIVDQRDFHSRVQEPGETFDDFLCAVKDIANFCDFCESCIDNRLRDRIVVGTRDEEELKHMLKEKDLKLQSAINILYAELQKMLM</sequence>
<comment type="caution">
    <text evidence="1">The sequence shown here is derived from an EMBL/GenBank/DDBJ whole genome shotgun (WGS) entry which is preliminary data.</text>
</comment>
<gene>
    <name evidence="1" type="ORF">Hamer_G019755</name>
</gene>
<dbReference type="PANTHER" id="PTHR33198:SF19">
    <property type="entry name" value="CCHC-TYPE DOMAIN-CONTAINING PROTEIN"/>
    <property type="match status" value="1"/>
</dbReference>
<protein>
    <submittedName>
        <fullName evidence="1">Uncharacterized protein</fullName>
    </submittedName>
</protein>
<organism evidence="1 2">
    <name type="scientific">Homarus americanus</name>
    <name type="common">American lobster</name>
    <dbReference type="NCBI Taxonomy" id="6706"/>
    <lineage>
        <taxon>Eukaryota</taxon>
        <taxon>Metazoa</taxon>
        <taxon>Ecdysozoa</taxon>
        <taxon>Arthropoda</taxon>
        <taxon>Crustacea</taxon>
        <taxon>Multicrustacea</taxon>
        <taxon>Malacostraca</taxon>
        <taxon>Eumalacostraca</taxon>
        <taxon>Eucarida</taxon>
        <taxon>Decapoda</taxon>
        <taxon>Pleocyemata</taxon>
        <taxon>Astacidea</taxon>
        <taxon>Nephropoidea</taxon>
        <taxon>Nephropidae</taxon>
        <taxon>Homarus</taxon>
    </lineage>
</organism>
<dbReference type="Proteomes" id="UP000747542">
    <property type="component" value="Unassembled WGS sequence"/>
</dbReference>